<dbReference type="PANTHER" id="PTHR24221">
    <property type="entry name" value="ATP-BINDING CASSETTE SUB-FAMILY B"/>
    <property type="match status" value="1"/>
</dbReference>
<name>A0A448TSI5_9PAST</name>
<feature type="transmembrane region" description="Helical" evidence="10">
    <location>
        <begin position="293"/>
        <end position="314"/>
    </location>
</feature>
<dbReference type="GO" id="GO:0016887">
    <property type="term" value="F:ATP hydrolysis activity"/>
    <property type="evidence" value="ECO:0007669"/>
    <property type="project" value="InterPro"/>
</dbReference>
<organism evidence="13 14">
    <name type="scientific">Actinobacillus delphinicola</name>
    <dbReference type="NCBI Taxonomy" id="51161"/>
    <lineage>
        <taxon>Bacteria</taxon>
        <taxon>Pseudomonadati</taxon>
        <taxon>Pseudomonadota</taxon>
        <taxon>Gammaproteobacteria</taxon>
        <taxon>Pasteurellales</taxon>
        <taxon>Pasteurellaceae</taxon>
        <taxon>Actinobacillus</taxon>
    </lineage>
</organism>
<evidence type="ECO:0000256" key="3">
    <source>
        <dbReference type="ARBA" id="ARBA00022475"/>
    </source>
</evidence>
<dbReference type="InterPro" id="IPR027417">
    <property type="entry name" value="P-loop_NTPase"/>
</dbReference>
<comment type="subcellular location">
    <subcellularLocation>
        <location evidence="1">Cell inner membrane</location>
        <topology evidence="1">Multi-pass membrane protein</topology>
    </subcellularLocation>
</comment>
<dbReference type="GO" id="GO:0005886">
    <property type="term" value="C:plasma membrane"/>
    <property type="evidence" value="ECO:0007669"/>
    <property type="project" value="UniProtKB-SubCell"/>
</dbReference>
<dbReference type="InterPro" id="IPR003439">
    <property type="entry name" value="ABC_transporter-like_ATP-bd"/>
</dbReference>
<dbReference type="InterPro" id="IPR014216">
    <property type="entry name" value="ABC_transptr_CydD"/>
</dbReference>
<evidence type="ECO:0000256" key="1">
    <source>
        <dbReference type="ARBA" id="ARBA00004429"/>
    </source>
</evidence>
<evidence type="ECO:0000256" key="9">
    <source>
        <dbReference type="ARBA" id="ARBA00023136"/>
    </source>
</evidence>
<evidence type="ECO:0000256" key="6">
    <source>
        <dbReference type="ARBA" id="ARBA00022741"/>
    </source>
</evidence>
<dbReference type="GO" id="GO:0034040">
    <property type="term" value="F:ATPase-coupled lipid transmembrane transporter activity"/>
    <property type="evidence" value="ECO:0007669"/>
    <property type="project" value="TreeGrafter"/>
</dbReference>
<evidence type="ECO:0000256" key="10">
    <source>
        <dbReference type="SAM" id="Phobius"/>
    </source>
</evidence>
<evidence type="ECO:0000256" key="8">
    <source>
        <dbReference type="ARBA" id="ARBA00022989"/>
    </source>
</evidence>
<feature type="transmembrane region" description="Helical" evidence="10">
    <location>
        <begin position="162"/>
        <end position="178"/>
    </location>
</feature>
<dbReference type="PROSITE" id="PS50929">
    <property type="entry name" value="ABC_TM1F"/>
    <property type="match status" value="1"/>
</dbReference>
<dbReference type="AlphaFoldDB" id="A0A448TSI5"/>
<evidence type="ECO:0000256" key="4">
    <source>
        <dbReference type="ARBA" id="ARBA00022519"/>
    </source>
</evidence>
<evidence type="ECO:0000256" key="2">
    <source>
        <dbReference type="ARBA" id="ARBA00022448"/>
    </source>
</evidence>
<reference evidence="13 14" key="1">
    <citation type="submission" date="2018-12" db="EMBL/GenBank/DDBJ databases">
        <authorList>
            <consortium name="Pathogen Informatics"/>
        </authorList>
    </citation>
    <scope>NUCLEOTIDE SEQUENCE [LARGE SCALE GENOMIC DNA]</scope>
    <source>
        <strain evidence="13 14">NCTC12871</strain>
    </source>
</reference>
<keyword evidence="8 10" id="KW-1133">Transmembrane helix</keyword>
<evidence type="ECO:0000313" key="13">
    <source>
        <dbReference type="EMBL" id="VEJ08793.1"/>
    </source>
</evidence>
<dbReference type="InterPro" id="IPR011527">
    <property type="entry name" value="ABC1_TM_dom"/>
</dbReference>
<dbReference type="FunFam" id="1.20.1560.10:FF:000039">
    <property type="entry name" value="Cysteine/glutathione ABC transporter permease/ATP-binding protein CydD"/>
    <property type="match status" value="1"/>
</dbReference>
<feature type="domain" description="ABC transporter" evidence="11">
    <location>
        <begin position="374"/>
        <end position="605"/>
    </location>
</feature>
<protein>
    <submittedName>
        <fullName evidence="13">Cysteine/glutathione ABC transporter membrane /ATP-binding protein</fullName>
    </submittedName>
</protein>
<feature type="transmembrane region" description="Helical" evidence="10">
    <location>
        <begin position="184"/>
        <end position="205"/>
    </location>
</feature>
<dbReference type="InterPro" id="IPR017871">
    <property type="entry name" value="ABC_transporter-like_CS"/>
</dbReference>
<keyword evidence="14" id="KW-1185">Reference proteome</keyword>
<dbReference type="InterPro" id="IPR039421">
    <property type="entry name" value="Type_1_exporter"/>
</dbReference>
<dbReference type="PROSITE" id="PS00211">
    <property type="entry name" value="ABC_TRANSPORTER_1"/>
    <property type="match status" value="1"/>
</dbReference>
<accession>A0A448TSI5</accession>
<dbReference type="NCBIfam" id="TIGR02857">
    <property type="entry name" value="CydD"/>
    <property type="match status" value="1"/>
</dbReference>
<dbReference type="InterPro" id="IPR036640">
    <property type="entry name" value="ABC1_TM_sf"/>
</dbReference>
<keyword evidence="9 10" id="KW-0472">Membrane</keyword>
<feature type="transmembrane region" description="Helical" evidence="10">
    <location>
        <begin position="43"/>
        <end position="69"/>
    </location>
</feature>
<evidence type="ECO:0000259" key="12">
    <source>
        <dbReference type="PROSITE" id="PS50929"/>
    </source>
</evidence>
<dbReference type="Gene3D" id="1.20.1560.10">
    <property type="entry name" value="ABC transporter type 1, transmembrane domain"/>
    <property type="match status" value="1"/>
</dbReference>
<dbReference type="GO" id="GO:0140359">
    <property type="term" value="F:ABC-type transporter activity"/>
    <property type="evidence" value="ECO:0007669"/>
    <property type="project" value="InterPro"/>
</dbReference>
<dbReference type="NCBIfam" id="NF008379">
    <property type="entry name" value="PRK11174.1"/>
    <property type="match status" value="1"/>
</dbReference>
<dbReference type="Proteomes" id="UP000279799">
    <property type="component" value="Chromosome"/>
</dbReference>
<dbReference type="CDD" id="cd18584">
    <property type="entry name" value="ABC_6TM_AarD_CydD"/>
    <property type="match status" value="1"/>
</dbReference>
<dbReference type="GO" id="GO:0005524">
    <property type="term" value="F:ATP binding"/>
    <property type="evidence" value="ECO:0007669"/>
    <property type="project" value="UniProtKB-KW"/>
</dbReference>
<gene>
    <name evidence="13" type="primary">cydD_1</name>
    <name evidence="13" type="ORF">NCTC12871_00208</name>
</gene>
<dbReference type="Gene3D" id="3.40.50.300">
    <property type="entry name" value="P-loop containing nucleotide triphosphate hydrolases"/>
    <property type="match status" value="1"/>
</dbReference>
<dbReference type="PANTHER" id="PTHR24221:SF261">
    <property type="entry name" value="GLUTATHIONE_L-CYSTEINE TRANSPORT SYSTEM ATP-BINDING_PERMEASE PROTEIN CYDD"/>
    <property type="match status" value="1"/>
</dbReference>
<dbReference type="InterPro" id="IPR003593">
    <property type="entry name" value="AAA+_ATPase"/>
</dbReference>
<evidence type="ECO:0000259" key="11">
    <source>
        <dbReference type="PROSITE" id="PS50893"/>
    </source>
</evidence>
<keyword evidence="2" id="KW-0813">Transport</keyword>
<feature type="transmembrane region" description="Helical" evidence="10">
    <location>
        <begin position="81"/>
        <end position="99"/>
    </location>
</feature>
<dbReference type="Pfam" id="PF00005">
    <property type="entry name" value="ABC_tran"/>
    <property type="match status" value="1"/>
</dbReference>
<feature type="transmembrane region" description="Helical" evidence="10">
    <location>
        <begin position="263"/>
        <end position="287"/>
    </location>
</feature>
<dbReference type="SUPFAM" id="SSF52540">
    <property type="entry name" value="P-loop containing nucleoside triphosphate hydrolases"/>
    <property type="match status" value="1"/>
</dbReference>
<dbReference type="SMART" id="SM00382">
    <property type="entry name" value="AAA"/>
    <property type="match status" value="1"/>
</dbReference>
<evidence type="ECO:0000256" key="7">
    <source>
        <dbReference type="ARBA" id="ARBA00022840"/>
    </source>
</evidence>
<proteinExistence type="predicted"/>
<keyword evidence="5 10" id="KW-0812">Transmembrane</keyword>
<dbReference type="KEGG" id="adp:NCTC12871_00208"/>
<dbReference type="GO" id="GO:0042883">
    <property type="term" value="P:cysteine transport"/>
    <property type="evidence" value="ECO:0007669"/>
    <property type="project" value="InterPro"/>
</dbReference>
<keyword evidence="7 13" id="KW-0067">ATP-binding</keyword>
<feature type="domain" description="ABC transmembrane type-1" evidence="12">
    <location>
        <begin position="45"/>
        <end position="333"/>
    </location>
</feature>
<dbReference type="EMBL" id="LR134510">
    <property type="protein sequence ID" value="VEJ08793.1"/>
    <property type="molecule type" value="Genomic_DNA"/>
</dbReference>
<dbReference type="Pfam" id="PF00664">
    <property type="entry name" value="ABC_membrane"/>
    <property type="match status" value="1"/>
</dbReference>
<sequence length="610" mass="68120">MEGDFCPLSLYFFYLVIMEKTRQRYLQKWLTEQKAPVKKWLSINVLLASLSSLILVGQTYCFAIILQALIIKHQDRQQLGAYFVGIVLGFVLRALILYWRERIGFRCGREVRNHIRQQIFNKIAAVGPATINNKPAGSWATIMLEQVENLHNFYARYLPQQSLSAIVPVIIIIAVFPFNWAAALILILTAPLIPLFMILVGMAAAESSQQNMDVLAKLSAQFLDRLRGLETLRLFNKTAEQTEHIEESTEDFRETTMEVLKKAFLSSAVLEFFTSISIALMAVYFGFSYLGQIGFGSYGTTVSLFAGFFCLTLAPEFYQPLRDLGTYYHDRAAGIGAADVIVDFLEADYVTAQNPHATQIDENFAEKLHNSLSIHARDLVVLSPAGKPLTKALNFDLPAHSLTALVGQSGAGKTSLVNVLLGFLAYEGSLKINGRELCELDLMDWRSFIAWVGQNPVLLQGTLRENLLLGNENVSESEVHAALEQAQALEFTEQIGLDTEINEHGVGLSVGQAQRLAIARALLRHGNLILLDEPTASLDARSETLVLNALEKMSREQTTLMITHRIEDLKQCDAILVMKDGEIVQQGRFEELAQVGFFAELLAQRQQDIQ</sequence>
<keyword evidence="6" id="KW-0547">Nucleotide-binding</keyword>
<keyword evidence="3" id="KW-1003">Cell membrane</keyword>
<dbReference type="PROSITE" id="PS50893">
    <property type="entry name" value="ABC_TRANSPORTER_2"/>
    <property type="match status" value="1"/>
</dbReference>
<evidence type="ECO:0000256" key="5">
    <source>
        <dbReference type="ARBA" id="ARBA00022692"/>
    </source>
</evidence>
<dbReference type="SUPFAM" id="SSF90123">
    <property type="entry name" value="ABC transporter transmembrane region"/>
    <property type="match status" value="1"/>
</dbReference>
<evidence type="ECO:0000313" key="14">
    <source>
        <dbReference type="Proteomes" id="UP000279799"/>
    </source>
</evidence>
<keyword evidence="4" id="KW-0997">Cell inner membrane</keyword>